<proteinExistence type="predicted"/>
<keyword evidence="3" id="KW-0206">Cytoskeleton</keyword>
<evidence type="ECO:0000256" key="4">
    <source>
        <dbReference type="SAM" id="MobiDB-lite"/>
    </source>
</evidence>
<organism evidence="6 7">
    <name type="scientific">Pholiota conissans</name>
    <dbReference type="NCBI Taxonomy" id="109636"/>
    <lineage>
        <taxon>Eukaryota</taxon>
        <taxon>Fungi</taxon>
        <taxon>Dikarya</taxon>
        <taxon>Basidiomycota</taxon>
        <taxon>Agaricomycotina</taxon>
        <taxon>Agaricomycetes</taxon>
        <taxon>Agaricomycetidae</taxon>
        <taxon>Agaricales</taxon>
        <taxon>Agaricineae</taxon>
        <taxon>Strophariaceae</taxon>
        <taxon>Pholiota</taxon>
    </lineage>
</organism>
<feature type="region of interest" description="Disordered" evidence="4">
    <location>
        <begin position="1184"/>
        <end position="1205"/>
    </location>
</feature>
<dbReference type="SUPFAM" id="SSF143575">
    <property type="entry name" value="GAS2 domain-like"/>
    <property type="match status" value="1"/>
</dbReference>
<feature type="compositionally biased region" description="Pro residues" evidence="4">
    <location>
        <begin position="1869"/>
        <end position="1881"/>
    </location>
</feature>
<reference evidence="6" key="1">
    <citation type="submission" date="2020-11" db="EMBL/GenBank/DDBJ databases">
        <authorList>
            <consortium name="DOE Joint Genome Institute"/>
            <person name="Ahrendt S."/>
            <person name="Riley R."/>
            <person name="Andreopoulos W."/>
            <person name="Labutti K."/>
            <person name="Pangilinan J."/>
            <person name="Ruiz-Duenas F.J."/>
            <person name="Barrasa J.M."/>
            <person name="Sanchez-Garcia M."/>
            <person name="Camarero S."/>
            <person name="Miyauchi S."/>
            <person name="Serrano A."/>
            <person name="Linde D."/>
            <person name="Babiker R."/>
            <person name="Drula E."/>
            <person name="Ayuso-Fernandez I."/>
            <person name="Pacheco R."/>
            <person name="Padilla G."/>
            <person name="Ferreira P."/>
            <person name="Barriuso J."/>
            <person name="Kellner H."/>
            <person name="Castanera R."/>
            <person name="Alfaro M."/>
            <person name="Ramirez L."/>
            <person name="Pisabarro A.G."/>
            <person name="Kuo A."/>
            <person name="Tritt A."/>
            <person name="Lipzen A."/>
            <person name="He G."/>
            <person name="Yan M."/>
            <person name="Ng V."/>
            <person name="Cullen D."/>
            <person name="Martin F."/>
            <person name="Rosso M.-N."/>
            <person name="Henrissat B."/>
            <person name="Hibbett D."/>
            <person name="Martinez A.T."/>
            <person name="Grigoriev I.V."/>
        </authorList>
    </citation>
    <scope>NUCLEOTIDE SEQUENCE</scope>
    <source>
        <strain evidence="6">CIRM-BRFM 674</strain>
    </source>
</reference>
<feature type="region of interest" description="Disordered" evidence="4">
    <location>
        <begin position="469"/>
        <end position="488"/>
    </location>
</feature>
<evidence type="ECO:0000256" key="1">
    <source>
        <dbReference type="ARBA" id="ARBA00004245"/>
    </source>
</evidence>
<keyword evidence="7" id="KW-1185">Reference proteome</keyword>
<feature type="region of interest" description="Disordered" evidence="4">
    <location>
        <begin position="1517"/>
        <end position="1724"/>
    </location>
</feature>
<name>A0A9P6CSB7_9AGAR</name>
<feature type="compositionally biased region" description="Polar residues" evidence="4">
    <location>
        <begin position="1524"/>
        <end position="1569"/>
    </location>
</feature>
<dbReference type="OrthoDB" id="10017054at2759"/>
<feature type="compositionally biased region" description="Polar residues" evidence="4">
    <location>
        <begin position="1259"/>
        <end position="1271"/>
    </location>
</feature>
<evidence type="ECO:0000256" key="2">
    <source>
        <dbReference type="ARBA" id="ARBA00022490"/>
    </source>
</evidence>
<dbReference type="SMART" id="SM00243">
    <property type="entry name" value="GAS2"/>
    <property type="match status" value="1"/>
</dbReference>
<evidence type="ECO:0000313" key="7">
    <source>
        <dbReference type="Proteomes" id="UP000807469"/>
    </source>
</evidence>
<dbReference type="GO" id="GO:0005856">
    <property type="term" value="C:cytoskeleton"/>
    <property type="evidence" value="ECO:0007669"/>
    <property type="project" value="UniProtKB-SubCell"/>
</dbReference>
<dbReference type="InterPro" id="IPR003108">
    <property type="entry name" value="GAR_dom"/>
</dbReference>
<dbReference type="Proteomes" id="UP000807469">
    <property type="component" value="Unassembled WGS sequence"/>
</dbReference>
<gene>
    <name evidence="6" type="ORF">BDN70DRAFT_888653</name>
</gene>
<feature type="compositionally biased region" description="Polar residues" evidence="4">
    <location>
        <begin position="1680"/>
        <end position="1692"/>
    </location>
</feature>
<evidence type="ECO:0000259" key="5">
    <source>
        <dbReference type="PROSITE" id="PS51460"/>
    </source>
</evidence>
<sequence>MAEPVTLPNVGAQDFVITSCVELEKGHERAARASNNLSSGEEQALESHEVVELQTFSERKAWIEEKIKFLEALPPIEVFVGLDALRSSSGEVPGLPTRLELQQWMTEHDAIEKETEIFDTGELTKLRQLTKAATQRNLSPEDTDVIELTLTTIYALDKLLHLLRDRSENLDMMNIRLLWEENRQAGWKEQRQIIEDLRSFAASRACWNPAIYESVAIVEDSNSSGLTRRGSIASQASAASDNIINLPAFSRSTRFKLAELLSRDAAQFSGRVTSLRHGKVAAAGKALDRLIDHSRKPVPDELLDEQDRLEEKCINEMENVSKFTMSLVMQWRKADDIYIETKKDSVAAANLLEEIEIAKLHHPTSRQNTTFLSRADTIFKRLAIRGDPSSPSSPFPRPEHFLFPEQRFANENLARFLSADIAAANKLAQTINLAAKEYKNAYEAVRRVETLLQTGSEIFEKLSTTMQKLKDGVPSEDGDGRPPDLTSERCLDPTSHSVFIAFLPSLLEDTEQTIGSANQHLREIPSALIALDSFSVDPAFKEKEVAIAKQLTSLRDEAIILCKTVSDQLVQLRDCRRISTGIDAKLLLIRSAKIQMAELMDRDRWRQQFSGIGAPPTPESPTTDLRPSLSTSEEFEQRLLQITDSIKADISIPLDTLSLSQESSLLPYLLEKVAVLKRSSEAAHQLLSLLIAIRGQASAMNSVRDNYHEVITHIEDRKIRIKGLIEGVLDRKAQGSSENSDVTDSDLLGVKSLELDSLKREVAAFVDGLSSKVSFVARHSAPYTAILKSQTPSSDFSIHSPDETTAAPFDLISLDSTVRADSNSYALRANSSFELLVQLKAHYEIAVVAKSTDSALVNLCVDIDKLFLSLDQQTASLPNVPRKDGTTISLLEGIIDSLRMMQSDHTQIVACISPIRELLRPVDENSKALGMTVWEDLYKPRSEALVDAQTRLNKWTEQATIFLAAVEQVIDVERQYQEELQAAEERRIQEEEERLAAEEAARIRMELERAEEEERKRLAEKELADELEHEAERRRLLEIATEKQRAEQEAAEAEERRLQELEKQAELARIKAKAEWLAQEEAERTRIDQERIAALEKLRIAEEQLEEERRIHAERELAAMDLANRQRLELEELVKKQLEVEALAQENAYQAEMERAGKHKAEKEAKEHEEEIVRQYSELQQLAEDRARRAENDSAEKERSQKETREYAELLAEQHAQALKLAEDNGRQIERERAEKQRLEEEAKRLARELEERRIAREQTLQAESTNSPHSVDQRIQDTSSGLGLQATMVDTAHSLLEDKENSQQEISGKEDDDVFGVLKSPVASSSSTQQDVIDLQTRVLTLRKRLRSICIAEILLPPSASANLPTEDQFEGMHDAFLSVSTDIKELPTNVKNRNINLELKTLRAETEECEISLKKIQKLVELSIVIRLCDAALSDLLEHVDSYPMVPLILSSTHKSDSTALPEDQLSARLAFTKGLVEDMVLKFAVVANDNRAMAENSRIQQTWDELHEMACDRIKGKKSRPNSVISRASSGRESNVSALPTSTHSRGSKKTSSYTHLSASSVSGPQASKGKMLAPPPPNKTRRVISNINDTPSRSTSRFSSASTSRSVSGPMNMPTTRTSEVAPRSMSRASIASTTRSVSGPLNSSLYGSTFASRQRTASLSGNNPLPTHPARRPSLTPSRFRLNSETTRGISPSISETSSFSHSHSSVGPRSSINSSTWARAPRDSLSSILPRSVASQKKSTPPMRKKYIADPKSKLDVAVGDVVNQLEVGINIEGITESWRDQSGKYWIGNQDPKLCFCRILRSQTVMVRVGGGWTELSRFIKDHFADSFRIAPGPDSPPRPGGQAEKWISSATLLEGRESLSPPRPPRTPEPTPQFLPSFALVTPSGQSPKSLQSSPLSPRSSPLTPLQFMRRAGPDQSTSQNISLLRPVTPAKTPNRGRTSVINASAHISVWRP</sequence>
<comment type="caution">
    <text evidence="6">The sequence shown here is derived from an EMBL/GenBank/DDBJ whole genome shotgun (WGS) entry which is preliminary data.</text>
</comment>
<feature type="compositionally biased region" description="Polar residues" evidence="4">
    <location>
        <begin position="1631"/>
        <end position="1670"/>
    </location>
</feature>
<feature type="region of interest" description="Disordered" evidence="4">
    <location>
        <begin position="1864"/>
        <end position="1928"/>
    </location>
</feature>
<feature type="compositionally biased region" description="Low complexity" evidence="4">
    <location>
        <begin position="1594"/>
        <end position="1612"/>
    </location>
</feature>
<evidence type="ECO:0000256" key="3">
    <source>
        <dbReference type="ARBA" id="ARBA00023212"/>
    </source>
</evidence>
<feature type="compositionally biased region" description="Low complexity" evidence="4">
    <location>
        <begin position="1693"/>
        <end position="1717"/>
    </location>
</feature>
<keyword evidence="2" id="KW-0963">Cytoplasm</keyword>
<feature type="compositionally biased region" description="Low complexity" evidence="4">
    <location>
        <begin position="1891"/>
        <end position="1915"/>
    </location>
</feature>
<dbReference type="Gene3D" id="3.30.920.20">
    <property type="entry name" value="Gas2-like domain"/>
    <property type="match status" value="1"/>
</dbReference>
<dbReference type="PROSITE" id="PS51460">
    <property type="entry name" value="GAR"/>
    <property type="match status" value="1"/>
</dbReference>
<dbReference type="EMBL" id="MU155818">
    <property type="protein sequence ID" value="KAF9470889.1"/>
    <property type="molecule type" value="Genomic_DNA"/>
</dbReference>
<dbReference type="GO" id="GO:0008017">
    <property type="term" value="F:microtubule binding"/>
    <property type="evidence" value="ECO:0007669"/>
    <property type="project" value="InterPro"/>
</dbReference>
<protein>
    <recommendedName>
        <fullName evidence="5">GAR domain-containing protein</fullName>
    </recommendedName>
</protein>
<dbReference type="InterPro" id="IPR036534">
    <property type="entry name" value="GAR_dom_sf"/>
</dbReference>
<dbReference type="Pfam" id="PF02187">
    <property type="entry name" value="GAS2"/>
    <property type="match status" value="1"/>
</dbReference>
<evidence type="ECO:0000313" key="6">
    <source>
        <dbReference type="EMBL" id="KAF9470889.1"/>
    </source>
</evidence>
<comment type="subcellular location">
    <subcellularLocation>
        <location evidence="1">Cytoplasm</location>
        <location evidence="1">Cytoskeleton</location>
    </subcellularLocation>
</comment>
<feature type="domain" description="GAR" evidence="5">
    <location>
        <begin position="1756"/>
        <end position="1834"/>
    </location>
</feature>
<feature type="region of interest" description="Disordered" evidence="4">
    <location>
        <begin position="1257"/>
        <end position="1279"/>
    </location>
</feature>
<accession>A0A9P6CSB7</accession>